<protein>
    <submittedName>
        <fullName evidence="1">Uncharacterized protein</fullName>
    </submittedName>
</protein>
<gene>
    <name evidence="1" type="ORF">Amac_073450</name>
</gene>
<reference evidence="1 2" key="1">
    <citation type="submission" date="2019-10" db="EMBL/GenBank/DDBJ databases">
        <title>Whole genome shotgun sequence of Acrocarpospora macrocephala NBRC 16266.</title>
        <authorList>
            <person name="Ichikawa N."/>
            <person name="Kimura A."/>
            <person name="Kitahashi Y."/>
            <person name="Komaki H."/>
            <person name="Oguchi A."/>
        </authorList>
    </citation>
    <scope>NUCLEOTIDE SEQUENCE [LARGE SCALE GENOMIC DNA]</scope>
    <source>
        <strain evidence="1 2">NBRC 16266</strain>
    </source>
</reference>
<dbReference type="EMBL" id="BLAE01000049">
    <property type="protein sequence ID" value="GES13748.1"/>
    <property type="molecule type" value="Genomic_DNA"/>
</dbReference>
<dbReference type="AlphaFoldDB" id="A0A5M3X6H0"/>
<accession>A0A5M3X6H0</accession>
<organism evidence="1 2">
    <name type="scientific">Acrocarpospora macrocephala</name>
    <dbReference type="NCBI Taxonomy" id="150177"/>
    <lineage>
        <taxon>Bacteria</taxon>
        <taxon>Bacillati</taxon>
        <taxon>Actinomycetota</taxon>
        <taxon>Actinomycetes</taxon>
        <taxon>Streptosporangiales</taxon>
        <taxon>Streptosporangiaceae</taxon>
        <taxon>Acrocarpospora</taxon>
    </lineage>
</organism>
<comment type="caution">
    <text evidence="1">The sequence shown here is derived from an EMBL/GenBank/DDBJ whole genome shotgun (WGS) entry which is preliminary data.</text>
</comment>
<keyword evidence="2" id="KW-1185">Reference proteome</keyword>
<evidence type="ECO:0000313" key="1">
    <source>
        <dbReference type="EMBL" id="GES13748.1"/>
    </source>
</evidence>
<proteinExistence type="predicted"/>
<dbReference type="Proteomes" id="UP000331127">
    <property type="component" value="Unassembled WGS sequence"/>
</dbReference>
<name>A0A5M3X6H0_9ACTN</name>
<sequence>MPVGSLSCLAPEFQNCRDVLFAAIANNKLIIHSGTLTRAFDLLVTMVSGRALGYACQSPFTWDAFAARR</sequence>
<evidence type="ECO:0000313" key="2">
    <source>
        <dbReference type="Proteomes" id="UP000331127"/>
    </source>
</evidence>